<dbReference type="AlphaFoldDB" id="A0A834WGX0"/>
<evidence type="ECO:0000256" key="2">
    <source>
        <dbReference type="ARBA" id="ARBA00022840"/>
    </source>
</evidence>
<organism evidence="4 5">
    <name type="scientific">Senna tora</name>
    <dbReference type="NCBI Taxonomy" id="362788"/>
    <lineage>
        <taxon>Eukaryota</taxon>
        <taxon>Viridiplantae</taxon>
        <taxon>Streptophyta</taxon>
        <taxon>Embryophyta</taxon>
        <taxon>Tracheophyta</taxon>
        <taxon>Spermatophyta</taxon>
        <taxon>Magnoliopsida</taxon>
        <taxon>eudicotyledons</taxon>
        <taxon>Gunneridae</taxon>
        <taxon>Pentapetalae</taxon>
        <taxon>rosids</taxon>
        <taxon>fabids</taxon>
        <taxon>Fabales</taxon>
        <taxon>Fabaceae</taxon>
        <taxon>Caesalpinioideae</taxon>
        <taxon>Cassia clade</taxon>
        <taxon>Senna</taxon>
    </lineage>
</organism>
<dbReference type="GO" id="GO:0004672">
    <property type="term" value="F:protein kinase activity"/>
    <property type="evidence" value="ECO:0007669"/>
    <property type="project" value="InterPro"/>
</dbReference>
<keyword evidence="2" id="KW-0067">ATP-binding</keyword>
<dbReference type="OrthoDB" id="1722957at2759"/>
<protein>
    <submittedName>
        <fullName evidence="4">Putative L-type lectin-domain containing receptor kinase VII.2</fullName>
    </submittedName>
</protein>
<dbReference type="PANTHER" id="PTHR27007">
    <property type="match status" value="1"/>
</dbReference>
<gene>
    <name evidence="4" type="ORF">G2W53_021124</name>
</gene>
<dbReference type="Proteomes" id="UP000634136">
    <property type="component" value="Unassembled WGS sequence"/>
</dbReference>
<dbReference type="PROSITE" id="PS50011">
    <property type="entry name" value="PROTEIN_KINASE_DOM"/>
    <property type="match status" value="1"/>
</dbReference>
<sequence length="206" mass="22901">MNARLGDFGLARLHQQEQLADITRVIGTLGYMAPELVRIGQPSTASDVYSFGILVLEVICGKRPIVADKPALIDSVLGLMESGNLYKALDERLKARGEIKSEEVERVLNLGLFCACSDPKVRPTMRQVVNVLEKIKSSENEDEGLDVSLLDKINSSAMWSRIPSDSTDKSYPTFEEIMQTKYYTTITLSDSYPPSQSETDYISEGR</sequence>
<dbReference type="Pfam" id="PF00069">
    <property type="entry name" value="Pkinase"/>
    <property type="match status" value="1"/>
</dbReference>
<keyword evidence="5" id="KW-1185">Reference proteome</keyword>
<keyword evidence="4" id="KW-0675">Receptor</keyword>
<dbReference type="SUPFAM" id="SSF56112">
    <property type="entry name" value="Protein kinase-like (PK-like)"/>
    <property type="match status" value="1"/>
</dbReference>
<dbReference type="GO" id="GO:0030246">
    <property type="term" value="F:carbohydrate binding"/>
    <property type="evidence" value="ECO:0007669"/>
    <property type="project" value="UniProtKB-KW"/>
</dbReference>
<evidence type="ECO:0000313" key="5">
    <source>
        <dbReference type="Proteomes" id="UP000634136"/>
    </source>
</evidence>
<dbReference type="GO" id="GO:0005524">
    <property type="term" value="F:ATP binding"/>
    <property type="evidence" value="ECO:0007669"/>
    <property type="project" value="UniProtKB-KW"/>
</dbReference>
<reference evidence="4" key="1">
    <citation type="submission" date="2020-09" db="EMBL/GenBank/DDBJ databases">
        <title>Genome-Enabled Discovery of Anthraquinone Biosynthesis in Senna tora.</title>
        <authorList>
            <person name="Kang S.-H."/>
            <person name="Pandey R.P."/>
            <person name="Lee C.-M."/>
            <person name="Sim J.-S."/>
            <person name="Jeong J.-T."/>
            <person name="Choi B.-S."/>
            <person name="Jung M."/>
            <person name="Ginzburg D."/>
            <person name="Zhao K."/>
            <person name="Won S.Y."/>
            <person name="Oh T.-J."/>
            <person name="Yu Y."/>
            <person name="Kim N.-H."/>
            <person name="Lee O.R."/>
            <person name="Lee T.-H."/>
            <person name="Bashyal P."/>
            <person name="Kim T.-S."/>
            <person name="Lee W.-H."/>
            <person name="Kawkins C."/>
            <person name="Kim C.-K."/>
            <person name="Kim J.S."/>
            <person name="Ahn B.O."/>
            <person name="Rhee S.Y."/>
            <person name="Sohng J.K."/>
        </authorList>
    </citation>
    <scope>NUCLEOTIDE SEQUENCE</scope>
    <source>
        <tissue evidence="4">Leaf</tissue>
    </source>
</reference>
<accession>A0A834WGX0</accession>
<proteinExistence type="predicted"/>
<dbReference type="EMBL" id="JAAIUW010000007">
    <property type="protein sequence ID" value="KAF7822980.1"/>
    <property type="molecule type" value="Genomic_DNA"/>
</dbReference>
<dbReference type="InterPro" id="IPR011009">
    <property type="entry name" value="Kinase-like_dom_sf"/>
</dbReference>
<name>A0A834WGX0_9FABA</name>
<feature type="domain" description="Protein kinase" evidence="3">
    <location>
        <begin position="1"/>
        <end position="135"/>
    </location>
</feature>
<evidence type="ECO:0000313" key="4">
    <source>
        <dbReference type="EMBL" id="KAF7822980.1"/>
    </source>
</evidence>
<evidence type="ECO:0000259" key="3">
    <source>
        <dbReference type="PROSITE" id="PS50011"/>
    </source>
</evidence>
<keyword evidence="4" id="KW-0808">Transferase</keyword>
<keyword evidence="4" id="KW-0418">Kinase</keyword>
<dbReference type="Gene3D" id="1.10.510.10">
    <property type="entry name" value="Transferase(Phosphotransferase) domain 1"/>
    <property type="match status" value="1"/>
</dbReference>
<evidence type="ECO:0000256" key="1">
    <source>
        <dbReference type="ARBA" id="ARBA00022741"/>
    </source>
</evidence>
<keyword evidence="4" id="KW-0430">Lectin</keyword>
<keyword evidence="1" id="KW-0547">Nucleotide-binding</keyword>
<dbReference type="InterPro" id="IPR050528">
    <property type="entry name" value="L-type_Lectin-RKs"/>
</dbReference>
<dbReference type="InterPro" id="IPR000719">
    <property type="entry name" value="Prot_kinase_dom"/>
</dbReference>
<comment type="caution">
    <text evidence="4">The sequence shown here is derived from an EMBL/GenBank/DDBJ whole genome shotgun (WGS) entry which is preliminary data.</text>
</comment>